<name>A0A1H0QZQ4_PSERE</name>
<reference evidence="6" key="2">
    <citation type="submission" date="2017-01" db="EMBL/GenBank/DDBJ databases">
        <authorList>
            <person name="Poblete-Castro I."/>
        </authorList>
    </citation>
    <scope>NUCLEOTIDE SEQUENCE [LARGE SCALE GENOMIC DNA]</scope>
    <source>
        <strain evidence="6">DSM 18361 / CCUG 53116 / MT1</strain>
    </source>
</reference>
<dbReference type="Proteomes" id="UP000186756">
    <property type="component" value="Unassembled WGS sequence"/>
</dbReference>
<evidence type="ECO:0000259" key="2">
    <source>
        <dbReference type="Pfam" id="PF25583"/>
    </source>
</evidence>
<proteinExistence type="predicted"/>
<dbReference type="PROSITE" id="PS52050">
    <property type="entry name" value="WYL"/>
    <property type="match status" value="1"/>
</dbReference>
<dbReference type="AlphaFoldDB" id="A0A1H0QZQ4"/>
<evidence type="ECO:0000313" key="6">
    <source>
        <dbReference type="Proteomes" id="UP000186756"/>
    </source>
</evidence>
<feature type="domain" description="WCX" evidence="2">
    <location>
        <begin position="260"/>
        <end position="331"/>
    </location>
</feature>
<accession>A0A1H0QZQ4</accession>
<organism evidence="5 7">
    <name type="scientific">Pseudomonas reinekei</name>
    <dbReference type="NCBI Taxonomy" id="395598"/>
    <lineage>
        <taxon>Bacteria</taxon>
        <taxon>Pseudomonadati</taxon>
        <taxon>Pseudomonadota</taxon>
        <taxon>Gammaproteobacteria</taxon>
        <taxon>Pseudomonadales</taxon>
        <taxon>Pseudomonadaceae</taxon>
        <taxon>Pseudomonas</taxon>
    </lineage>
</organism>
<reference evidence="5 7" key="1">
    <citation type="submission" date="2016-10" db="EMBL/GenBank/DDBJ databases">
        <authorList>
            <person name="de Groot N.N."/>
        </authorList>
    </citation>
    <scope>NUCLEOTIDE SEQUENCE [LARGE SCALE GENOMIC DNA]</scope>
    <source>
        <strain evidence="5 7">BS3776</strain>
    </source>
</reference>
<evidence type="ECO:0000313" key="7">
    <source>
        <dbReference type="Proteomes" id="UP000198549"/>
    </source>
</evidence>
<feature type="domain" description="WYL" evidence="1">
    <location>
        <begin position="157"/>
        <end position="222"/>
    </location>
</feature>
<evidence type="ECO:0000259" key="1">
    <source>
        <dbReference type="Pfam" id="PF13280"/>
    </source>
</evidence>
<dbReference type="InterPro" id="IPR026881">
    <property type="entry name" value="WYL_dom"/>
</dbReference>
<protein>
    <submittedName>
        <fullName evidence="5">Predicted DNA-binding transcriptional regulator YafY, contains an HTH and WYL domains</fullName>
    </submittedName>
    <submittedName>
        <fullName evidence="4">Transcriptional factor</fullName>
    </submittedName>
    <submittedName>
        <fullName evidence="3">WYL domain-containing protein</fullName>
    </submittedName>
</protein>
<dbReference type="Pfam" id="PF13280">
    <property type="entry name" value="WYL"/>
    <property type="match status" value="1"/>
</dbReference>
<dbReference type="EMBL" id="MSTQ01000023">
    <property type="protein sequence ID" value="OLT99462.1"/>
    <property type="molecule type" value="Genomic_DNA"/>
</dbReference>
<dbReference type="PANTHER" id="PTHR34580:SF1">
    <property type="entry name" value="PROTEIN PAFC"/>
    <property type="match status" value="1"/>
</dbReference>
<gene>
    <name evidence="4" type="ORF">BVK86_25590</name>
    <name evidence="3" type="ORF">F7R15_25905</name>
    <name evidence="5" type="ORF">SAMN04490202_3350</name>
</gene>
<evidence type="ECO:0000313" key="5">
    <source>
        <dbReference type="EMBL" id="SDP22266.1"/>
    </source>
</evidence>
<dbReference type="Proteomes" id="UP000198549">
    <property type="component" value="Chromosome I"/>
</dbReference>
<dbReference type="InterPro" id="IPR057727">
    <property type="entry name" value="WCX_dom"/>
</dbReference>
<keyword evidence="5" id="KW-0238">DNA-binding</keyword>
<dbReference type="RefSeq" id="WP_075949034.1">
    <property type="nucleotide sequence ID" value="NZ_LT629709.1"/>
</dbReference>
<sequence length="356" mass="40545">MSDPKDRLFRHLALLRLIPRAPKSISTTELLQRLKAENFDIDRRTLQRDLIGRLALDFPLLCDESHRPYLWSFPKDTPQFDFPALDTPTALAFVLAESHLSKLLPPSVLSLLAHHFDLAHRQLQGLEHNNLAHWAKRVRTLPNGKALQPAEVDSAIWSQVATSLLEMRQLEIVYLSRSKGEHKTLRIHPAGMISRHSVSYLIGTVEGYTDVRQFALHRIQQAACLDAPTREQPDFEIDHYIQSGGFNSSGPIKHNELIADVSPHIAWLLNETPLSPEQSLKPLPGSDWQRLRARVPDDQETLWWVFGLGESVHLHEPKRWVDVIKEKLTKMSGLYTQPMQHHSATIIDAHACQEAP</sequence>
<evidence type="ECO:0000313" key="4">
    <source>
        <dbReference type="EMBL" id="OLT99462.1"/>
    </source>
</evidence>
<dbReference type="GO" id="GO:0003677">
    <property type="term" value="F:DNA binding"/>
    <property type="evidence" value="ECO:0007669"/>
    <property type="project" value="UniProtKB-KW"/>
</dbReference>
<dbReference type="EMBL" id="VZPS01000025">
    <property type="protein sequence ID" value="KAB0481171.1"/>
    <property type="molecule type" value="Genomic_DNA"/>
</dbReference>
<reference evidence="3 8" key="4">
    <citation type="submission" date="2019-09" db="EMBL/GenBank/DDBJ databases">
        <title>Draft genome sequences of 48 bacterial type strains from the CCUG.</title>
        <authorList>
            <person name="Tunovic T."/>
            <person name="Pineiro-Iglesias B."/>
            <person name="Unosson C."/>
            <person name="Inganas E."/>
            <person name="Ohlen M."/>
            <person name="Cardew S."/>
            <person name="Jensie-Markopoulos S."/>
            <person name="Salva-Serra F."/>
            <person name="Jaen-Luchoro D."/>
            <person name="Karlsson R."/>
            <person name="Svensson-Stadler L."/>
            <person name="Chun J."/>
            <person name="Moore E."/>
        </authorList>
    </citation>
    <scope>NUCLEOTIDE SEQUENCE [LARGE SCALE GENOMIC DNA]</scope>
    <source>
        <strain evidence="3 8">CCUG 53116</strain>
    </source>
</reference>
<reference evidence="4" key="3">
    <citation type="submission" date="2017-01" db="EMBL/GenBank/DDBJ databases">
        <authorList>
            <person name="Mah S.A."/>
            <person name="Swanson W.J."/>
            <person name="Moy G.W."/>
            <person name="Vacquier V.D."/>
        </authorList>
    </citation>
    <scope>NUCLEOTIDE SEQUENCE [LARGE SCALE GENOMIC DNA]</scope>
    <source>
        <strain evidence="4">MT1</strain>
    </source>
</reference>
<dbReference type="Pfam" id="PF25583">
    <property type="entry name" value="WCX"/>
    <property type="match status" value="1"/>
</dbReference>
<keyword evidence="6" id="KW-1185">Reference proteome</keyword>
<dbReference type="PANTHER" id="PTHR34580">
    <property type="match status" value="1"/>
</dbReference>
<evidence type="ECO:0000313" key="3">
    <source>
        <dbReference type="EMBL" id="KAB0481171.1"/>
    </source>
</evidence>
<dbReference type="OrthoDB" id="8595817at2"/>
<dbReference type="Proteomes" id="UP000460142">
    <property type="component" value="Unassembled WGS sequence"/>
</dbReference>
<dbReference type="EMBL" id="LT629709">
    <property type="protein sequence ID" value="SDP22266.1"/>
    <property type="molecule type" value="Genomic_DNA"/>
</dbReference>
<evidence type="ECO:0000313" key="8">
    <source>
        <dbReference type="Proteomes" id="UP000460142"/>
    </source>
</evidence>
<dbReference type="InterPro" id="IPR051534">
    <property type="entry name" value="CBASS_pafABC_assoc_protein"/>
</dbReference>